<sequence>MATLSRRTQAVVLVTAAATGFAGAATVVALAAPSVAVADGWGPGDGLDRYVVTADAADASTLLAPLAALDGVASAQQLSDGRALVATDGLTADDLAAVDGVASVGVSPQVPVLGTVSDPYVPSYGWNLVNTGTNAPGQSAVADADTDAPDGWAGGTGSGVVVAVVDTGYDSDHEDLAGALWTNPAEPCGTRDTDGNGKAGDCHGWNFTTNSPDVDNGAGGEHGAGVSGAVGARTGNNRGTAGIAPDVTIMPLVIGSGGGVDVILGAEAIRYAADHGADVVNASWGGSMSGAALEYLRSAIAYAGSKGVVVVAAAGNDAADRDRVPVYPAAYAELNLLTVGASTAADTVSSFSAYGATTVDLFAPGTQVFTTANSGGYELVSGTSIAAPQVAGAVALYRAAFPDLSAAALRSALLADVDPVAAFRGRSVSGGRLTVSGLATAGVGAVEYAFTSMTAAPGTATPRVAVSGTVAPGSFAVTLGLGMQHQGSTWAVADVPVVLGGATVTTDDDGQATFSLGARTSLAGLVLAPSMPLGEGRYVLTVQLTRDGAPVGGTRAAPLVVGAPAPAGGGSGGTPTPGTANPGTRNPGTSDPGTSNPGTTTPRTPTPGTTTPGAPTPGTTTPGTPDPGSSTPGTTDPGTSNPGTTTPRTPTPGTTTPGAPTPGAPTPGTPTPDTTTPGTPDPGSSTPGTTDPGTSNPGTGNPGTGNPGTSTPAPADGGQQTYPGTGTFRITSISPVRVSVAGGTEVRVTGLALPAGARVLVGSSGAATVVRSSTTEVVFRAPARVAGRYDVTVFAPDGRSEVLRSVLEYVAAAAGGGTTPTPGGGGTTPPPGAGSTPAPGGGSGGAAPTAPSEVTGPGGLRLVRSARWAAMPASVWSLDCSSSCRGVVLRA</sequence>
<feature type="compositionally biased region" description="Low complexity" evidence="6">
    <location>
        <begin position="671"/>
        <end position="699"/>
    </location>
</feature>
<dbReference type="InterPro" id="IPR015500">
    <property type="entry name" value="Peptidase_S8_subtilisin-rel"/>
</dbReference>
<dbReference type="RefSeq" id="WP_139245767.1">
    <property type="nucleotide sequence ID" value="NZ_FPBA01000005.1"/>
</dbReference>
<feature type="compositionally biased region" description="Pro residues" evidence="6">
    <location>
        <begin position="659"/>
        <end position="670"/>
    </location>
</feature>
<feature type="active site" description="Charge relay system" evidence="5">
    <location>
        <position position="166"/>
    </location>
</feature>
<dbReference type="Gene3D" id="3.40.50.200">
    <property type="entry name" value="Peptidase S8/S53 domain"/>
    <property type="match status" value="1"/>
</dbReference>
<dbReference type="InterPro" id="IPR023828">
    <property type="entry name" value="Peptidase_S8_Ser-AS"/>
</dbReference>
<dbReference type="InterPro" id="IPR050131">
    <property type="entry name" value="Peptidase_S8_subtilisin-like"/>
</dbReference>
<evidence type="ECO:0000256" key="3">
    <source>
        <dbReference type="ARBA" id="ARBA00022801"/>
    </source>
</evidence>
<dbReference type="PROSITE" id="PS51892">
    <property type="entry name" value="SUBTILASE"/>
    <property type="match status" value="1"/>
</dbReference>
<dbReference type="PRINTS" id="PR00723">
    <property type="entry name" value="SUBTILISIN"/>
</dbReference>
<dbReference type="SUPFAM" id="SSF52743">
    <property type="entry name" value="Subtilisin-like"/>
    <property type="match status" value="1"/>
</dbReference>
<keyword evidence="2 5" id="KW-0645">Protease</keyword>
<feature type="active site" description="Charge relay system" evidence="5">
    <location>
        <position position="222"/>
    </location>
</feature>
<protein>
    <submittedName>
        <fullName evidence="9">IPT/TIG domain-containing protein</fullName>
    </submittedName>
</protein>
<dbReference type="InterPro" id="IPR034204">
    <property type="entry name" value="PfSUB1-like_cat_dom"/>
</dbReference>
<dbReference type="EMBL" id="FPBA01000005">
    <property type="protein sequence ID" value="SFT61756.1"/>
    <property type="molecule type" value="Genomic_DNA"/>
</dbReference>
<feature type="chain" id="PRO_5039167954" evidence="7">
    <location>
        <begin position="25"/>
        <end position="891"/>
    </location>
</feature>
<keyword evidence="3 5" id="KW-0378">Hydrolase</keyword>
<dbReference type="GO" id="GO:0006508">
    <property type="term" value="P:proteolysis"/>
    <property type="evidence" value="ECO:0007669"/>
    <property type="project" value="UniProtKB-KW"/>
</dbReference>
<feature type="signal peptide" evidence="7">
    <location>
        <begin position="1"/>
        <end position="24"/>
    </location>
</feature>
<feature type="region of interest" description="Disordered" evidence="6">
    <location>
        <begin position="555"/>
        <end position="727"/>
    </location>
</feature>
<dbReference type="GO" id="GO:0004252">
    <property type="term" value="F:serine-type endopeptidase activity"/>
    <property type="evidence" value="ECO:0007669"/>
    <property type="project" value="UniProtKB-UniRule"/>
</dbReference>
<proteinExistence type="inferred from homology"/>
<gene>
    <name evidence="9" type="ORF">SAMN05660657_01917</name>
</gene>
<dbReference type="SUPFAM" id="SSF81296">
    <property type="entry name" value="E set domains"/>
    <property type="match status" value="1"/>
</dbReference>
<evidence type="ECO:0000256" key="5">
    <source>
        <dbReference type="PROSITE-ProRule" id="PRU01240"/>
    </source>
</evidence>
<dbReference type="Gene3D" id="2.60.40.10">
    <property type="entry name" value="Immunoglobulins"/>
    <property type="match status" value="1"/>
</dbReference>
<feature type="region of interest" description="Disordered" evidence="6">
    <location>
        <begin position="815"/>
        <end position="858"/>
    </location>
</feature>
<evidence type="ECO:0000313" key="9">
    <source>
        <dbReference type="EMBL" id="SFT61756.1"/>
    </source>
</evidence>
<dbReference type="STRING" id="1296565.SAMN05660657_01917"/>
<dbReference type="PANTHER" id="PTHR43806:SF11">
    <property type="entry name" value="CEREVISIN-RELATED"/>
    <property type="match status" value="1"/>
</dbReference>
<dbReference type="GO" id="GO:0005975">
    <property type="term" value="P:carbohydrate metabolic process"/>
    <property type="evidence" value="ECO:0007669"/>
    <property type="project" value="UniProtKB-ARBA"/>
</dbReference>
<accession>A0A1I6ZGB7</accession>
<feature type="compositionally biased region" description="Gly residues" evidence="6">
    <location>
        <begin position="217"/>
        <end position="228"/>
    </location>
</feature>
<evidence type="ECO:0000256" key="2">
    <source>
        <dbReference type="ARBA" id="ARBA00022670"/>
    </source>
</evidence>
<evidence type="ECO:0000259" key="8">
    <source>
        <dbReference type="Pfam" id="PF00082"/>
    </source>
</evidence>
<dbReference type="OrthoDB" id="9798386at2"/>
<dbReference type="InterPro" id="IPR036852">
    <property type="entry name" value="Peptidase_S8/S53_dom_sf"/>
</dbReference>
<feature type="compositionally biased region" description="Low complexity" evidence="6">
    <location>
        <begin position="555"/>
        <end position="566"/>
    </location>
</feature>
<dbReference type="PROSITE" id="PS00138">
    <property type="entry name" value="SUBTILASE_SER"/>
    <property type="match status" value="1"/>
</dbReference>
<name>A0A1I6ZGB7_9ACTN</name>
<dbReference type="Proteomes" id="UP000199546">
    <property type="component" value="Unassembled WGS sequence"/>
</dbReference>
<organism evidence="9 10">
    <name type="scientific">Geodermatophilus amargosae</name>
    <dbReference type="NCBI Taxonomy" id="1296565"/>
    <lineage>
        <taxon>Bacteria</taxon>
        <taxon>Bacillati</taxon>
        <taxon>Actinomycetota</taxon>
        <taxon>Actinomycetes</taxon>
        <taxon>Geodermatophilales</taxon>
        <taxon>Geodermatophilaceae</taxon>
        <taxon>Geodermatophilus</taxon>
    </lineage>
</organism>
<keyword evidence="7" id="KW-0732">Signal</keyword>
<feature type="compositionally biased region" description="Polar residues" evidence="6">
    <location>
        <begin position="718"/>
        <end position="727"/>
    </location>
</feature>
<feature type="domain" description="Peptidase S8/S53" evidence="8">
    <location>
        <begin position="157"/>
        <end position="415"/>
    </location>
</feature>
<keyword evidence="10" id="KW-1185">Reference proteome</keyword>
<dbReference type="InterPro" id="IPR000209">
    <property type="entry name" value="Peptidase_S8/S53_dom"/>
</dbReference>
<feature type="region of interest" description="Disordered" evidence="6">
    <location>
        <begin position="214"/>
        <end position="237"/>
    </location>
</feature>
<comment type="similarity">
    <text evidence="1 5">Belongs to the peptidase S8 family.</text>
</comment>
<keyword evidence="4 5" id="KW-0720">Serine protease</keyword>
<dbReference type="InterPro" id="IPR014756">
    <property type="entry name" value="Ig_E-set"/>
</dbReference>
<evidence type="ECO:0000256" key="7">
    <source>
        <dbReference type="SAM" id="SignalP"/>
    </source>
</evidence>
<dbReference type="AlphaFoldDB" id="A0A1I6ZGB7"/>
<evidence type="ECO:0000313" key="10">
    <source>
        <dbReference type="Proteomes" id="UP000199546"/>
    </source>
</evidence>
<evidence type="ECO:0000256" key="1">
    <source>
        <dbReference type="ARBA" id="ARBA00011073"/>
    </source>
</evidence>
<feature type="compositionally biased region" description="Low complexity" evidence="6">
    <location>
        <begin position="576"/>
        <end position="658"/>
    </location>
</feature>
<dbReference type="Pfam" id="PF00082">
    <property type="entry name" value="Peptidase_S8"/>
    <property type="match status" value="1"/>
</dbReference>
<evidence type="ECO:0000256" key="6">
    <source>
        <dbReference type="SAM" id="MobiDB-lite"/>
    </source>
</evidence>
<dbReference type="CDD" id="cd00102">
    <property type="entry name" value="IPT"/>
    <property type="match status" value="1"/>
</dbReference>
<feature type="compositionally biased region" description="Gly residues" evidence="6">
    <location>
        <begin position="815"/>
        <end position="827"/>
    </location>
</feature>
<feature type="active site" description="Charge relay system" evidence="5">
    <location>
        <position position="384"/>
    </location>
</feature>
<dbReference type="CDD" id="cd07473">
    <property type="entry name" value="Peptidases_S8_Subtilisin_like"/>
    <property type="match status" value="1"/>
</dbReference>
<evidence type="ECO:0000256" key="4">
    <source>
        <dbReference type="ARBA" id="ARBA00022825"/>
    </source>
</evidence>
<reference evidence="10" key="1">
    <citation type="submission" date="2016-10" db="EMBL/GenBank/DDBJ databases">
        <authorList>
            <person name="Varghese N."/>
            <person name="Submissions S."/>
        </authorList>
    </citation>
    <scope>NUCLEOTIDE SEQUENCE [LARGE SCALE GENOMIC DNA]</scope>
    <source>
        <strain evidence="10">DSM 46136</strain>
    </source>
</reference>
<dbReference type="InterPro" id="IPR013783">
    <property type="entry name" value="Ig-like_fold"/>
</dbReference>
<dbReference type="PANTHER" id="PTHR43806">
    <property type="entry name" value="PEPTIDASE S8"/>
    <property type="match status" value="1"/>
</dbReference>